<comment type="caution">
    <text evidence="11">The sequence shown here is derived from an EMBL/GenBank/DDBJ whole genome shotgun (WGS) entry which is preliminary data.</text>
</comment>
<dbReference type="InterPro" id="IPR039426">
    <property type="entry name" value="TonB-dep_rcpt-like"/>
</dbReference>
<evidence type="ECO:0000256" key="6">
    <source>
        <dbReference type="ARBA" id="ARBA00023136"/>
    </source>
</evidence>
<keyword evidence="12" id="KW-1185">Reference proteome</keyword>
<dbReference type="Pfam" id="PF07715">
    <property type="entry name" value="Plug"/>
    <property type="match status" value="1"/>
</dbReference>
<keyword evidence="5 9" id="KW-0732">Signal</keyword>
<dbReference type="InterPro" id="IPR023997">
    <property type="entry name" value="TonB-dep_OMP_SusC/RagA_CS"/>
</dbReference>
<dbReference type="SUPFAM" id="SSF56935">
    <property type="entry name" value="Porins"/>
    <property type="match status" value="1"/>
</dbReference>
<name>A0A2S4N9Q5_9FLAO</name>
<dbReference type="Gene3D" id="2.170.130.10">
    <property type="entry name" value="TonB-dependent receptor, plug domain"/>
    <property type="match status" value="1"/>
</dbReference>
<dbReference type="Gene3D" id="2.60.40.1120">
    <property type="entry name" value="Carboxypeptidase-like, regulatory domain"/>
    <property type="match status" value="1"/>
</dbReference>
<sequence length="1078" mass="117543">MKTKLHVFLALFVALFVQLSFAQQRTVTGTVSDDKGMPISGANVVVKGAKSGVQTDLDGKFSIKAESDQTLVITYVGFNKKEVSASSNNLKIKLQSNAVELEGVVVTAQGIKREKKSLGYATQQITGNDLNGGATDGNVANLLSGKAAGVEIRRNNNMGGSTNVVIRGSKSLTGNNQALWVIDGVPIDNSNSNFTSQQQGGSGYDYGNTASDINQEDIESINILKGAAATALYGSRAANGVVLVTTKKGKQKADKGIGVSVSSSLTVGTVDKSTFAKYQDKYGAGYGPYYGDPTGFLDYFDVNGDGIDDLVAPTYEDASYGAPFQGQMVYQWNAFTPYSSNFGKATPWRAAENGPITFFKNSIITNNSVTLESATDKSNLLLSYSNYDEKGILPNSGLKKNQISTRFSQKVTDKLTVNSYASVTLQNTIGRNSTGYNDNIMTNFRQWWQTNVDLKELEDVYFNSGGQNITWNWSDVSSPDGLVPIFWDNPYFTRYKNYSSDNRNRLIGYTAATYDINKWLNATGRVSIDTYKSLQEERRAIGSIASGFGLSPVDEGSGYQRYDQSFKEINYDFMLNFNKKFGSDLSLAGVFGTNIRRKSVDNVLASTIGGLVVPELYALSNSRYELPFPIETKYTHGVNGIYAQASLGIKDTYFIEGSIRRDASSTLPKGENAYYYPAISGSVVLSNLIKSDKLNFAKLRTNYAEVGNDAPPLSLINTFQRNTNFHGQPVYTLPNVNKNPNLKPERTKSFEVGLEASMLNKRLGFDLSYYVNNSVDQIVSGAVSSASGVTNAVVNGGEIQNKGIEVQLTATPLKARDFQWDVTVNWSKNKNTVISLPGGLENLQLGSFQGGITINATPGEPYGTIKGTDYIYHANGQPIVSQTTGRYLSTSTSDKTIGNITPDWVGGIRNKFTYKNISLGFLIDMQKGGDIFSLDMYYGLATGLYPETAEGNIRETGVIHPGVAPDGTPNTVYTIAPDQYGNNYGYRREPNKSFIYDASFVKLREASITYSFSKKFLGESFIKDLKLSLVGTNLWIIHKNLPYADPESGLTSGNLSRGYSVGSLPTTRNIGLNLSFKF</sequence>
<keyword evidence="6 8" id="KW-0472">Membrane</keyword>
<evidence type="ECO:0000256" key="8">
    <source>
        <dbReference type="PROSITE-ProRule" id="PRU01360"/>
    </source>
</evidence>
<dbReference type="PANTHER" id="PTHR30069">
    <property type="entry name" value="TONB-DEPENDENT OUTER MEMBRANE RECEPTOR"/>
    <property type="match status" value="1"/>
</dbReference>
<evidence type="ECO:0000313" key="11">
    <source>
        <dbReference type="EMBL" id="POS02415.1"/>
    </source>
</evidence>
<dbReference type="PROSITE" id="PS52016">
    <property type="entry name" value="TONB_DEPENDENT_REC_3"/>
    <property type="match status" value="1"/>
</dbReference>
<keyword evidence="2 8" id="KW-0813">Transport</keyword>
<dbReference type="AlphaFoldDB" id="A0A2S4N9Q5"/>
<keyword evidence="3 8" id="KW-1134">Transmembrane beta strand</keyword>
<dbReference type="PANTHER" id="PTHR30069:SF29">
    <property type="entry name" value="HEMOGLOBIN AND HEMOGLOBIN-HAPTOGLOBIN-BINDING PROTEIN 1-RELATED"/>
    <property type="match status" value="1"/>
</dbReference>
<dbReference type="InterPro" id="IPR012910">
    <property type="entry name" value="Plug_dom"/>
</dbReference>
<feature type="signal peptide" evidence="9">
    <location>
        <begin position="1"/>
        <end position="22"/>
    </location>
</feature>
<protein>
    <submittedName>
        <fullName evidence="11">TonB-linked SusC/RagA family outer membrane protein</fullName>
    </submittedName>
</protein>
<accession>A0A2S4N9Q5</accession>
<reference evidence="11 12" key="1">
    <citation type="submission" date="2018-01" db="EMBL/GenBank/DDBJ databases">
        <title>Genomic Encyclopedia of Type Strains, Phase I: the one thousand microbial genomes (KMG-I) project.</title>
        <authorList>
            <person name="Goeker M."/>
        </authorList>
    </citation>
    <scope>NUCLEOTIDE SEQUENCE [LARGE SCALE GENOMIC DNA]</scope>
    <source>
        <strain evidence="11 12">DSM 17960</strain>
    </source>
</reference>
<dbReference type="Proteomes" id="UP000237056">
    <property type="component" value="Unassembled WGS sequence"/>
</dbReference>
<dbReference type="GO" id="GO:0009279">
    <property type="term" value="C:cell outer membrane"/>
    <property type="evidence" value="ECO:0007669"/>
    <property type="project" value="UniProtKB-SubCell"/>
</dbReference>
<dbReference type="EMBL" id="PQNY01000004">
    <property type="protein sequence ID" value="POS02415.1"/>
    <property type="molecule type" value="Genomic_DNA"/>
</dbReference>
<evidence type="ECO:0000256" key="5">
    <source>
        <dbReference type="ARBA" id="ARBA00022729"/>
    </source>
</evidence>
<evidence type="ECO:0000259" key="10">
    <source>
        <dbReference type="Pfam" id="PF07715"/>
    </source>
</evidence>
<evidence type="ECO:0000256" key="7">
    <source>
        <dbReference type="ARBA" id="ARBA00023237"/>
    </source>
</evidence>
<feature type="chain" id="PRO_5015571904" evidence="9">
    <location>
        <begin position="23"/>
        <end position="1078"/>
    </location>
</feature>
<dbReference type="InterPro" id="IPR036942">
    <property type="entry name" value="Beta-barrel_TonB_sf"/>
</dbReference>
<feature type="domain" description="TonB-dependent receptor plug" evidence="10">
    <location>
        <begin position="115"/>
        <end position="241"/>
    </location>
</feature>
<comment type="subcellular location">
    <subcellularLocation>
        <location evidence="1 8">Cell outer membrane</location>
        <topology evidence="1 8">Multi-pass membrane protein</topology>
    </subcellularLocation>
</comment>
<evidence type="ECO:0000256" key="3">
    <source>
        <dbReference type="ARBA" id="ARBA00022452"/>
    </source>
</evidence>
<evidence type="ECO:0000256" key="4">
    <source>
        <dbReference type="ARBA" id="ARBA00022692"/>
    </source>
</evidence>
<organism evidence="11 12">
    <name type="scientific">Flavobacterium croceum DSM 17960</name>
    <dbReference type="NCBI Taxonomy" id="1121886"/>
    <lineage>
        <taxon>Bacteria</taxon>
        <taxon>Pseudomonadati</taxon>
        <taxon>Bacteroidota</taxon>
        <taxon>Flavobacteriia</taxon>
        <taxon>Flavobacteriales</taxon>
        <taxon>Flavobacteriaceae</taxon>
        <taxon>Flavobacterium</taxon>
    </lineage>
</organism>
<dbReference type="Pfam" id="PF13715">
    <property type="entry name" value="CarbopepD_reg_2"/>
    <property type="match status" value="1"/>
</dbReference>
<dbReference type="SUPFAM" id="SSF49464">
    <property type="entry name" value="Carboxypeptidase regulatory domain-like"/>
    <property type="match status" value="1"/>
</dbReference>
<dbReference type="NCBIfam" id="TIGR04057">
    <property type="entry name" value="SusC_RagA_signa"/>
    <property type="match status" value="1"/>
</dbReference>
<proteinExistence type="inferred from homology"/>
<dbReference type="NCBIfam" id="TIGR04056">
    <property type="entry name" value="OMP_RagA_SusC"/>
    <property type="match status" value="1"/>
</dbReference>
<dbReference type="InterPro" id="IPR008969">
    <property type="entry name" value="CarboxyPept-like_regulatory"/>
</dbReference>
<gene>
    <name evidence="11" type="ORF">Q361_104136</name>
</gene>
<evidence type="ECO:0000256" key="9">
    <source>
        <dbReference type="SAM" id="SignalP"/>
    </source>
</evidence>
<dbReference type="InterPro" id="IPR023996">
    <property type="entry name" value="TonB-dep_OMP_SusC/RagA"/>
</dbReference>
<comment type="similarity">
    <text evidence="8">Belongs to the TonB-dependent receptor family.</text>
</comment>
<dbReference type="GO" id="GO:0015344">
    <property type="term" value="F:siderophore uptake transmembrane transporter activity"/>
    <property type="evidence" value="ECO:0007669"/>
    <property type="project" value="TreeGrafter"/>
</dbReference>
<keyword evidence="4 8" id="KW-0812">Transmembrane</keyword>
<dbReference type="OrthoDB" id="9768177at2"/>
<dbReference type="RefSeq" id="WP_103725470.1">
    <property type="nucleotide sequence ID" value="NZ_PQNY01000004.1"/>
</dbReference>
<evidence type="ECO:0000256" key="2">
    <source>
        <dbReference type="ARBA" id="ARBA00022448"/>
    </source>
</evidence>
<dbReference type="Gene3D" id="2.40.170.20">
    <property type="entry name" value="TonB-dependent receptor, beta-barrel domain"/>
    <property type="match status" value="1"/>
</dbReference>
<evidence type="ECO:0000313" key="12">
    <source>
        <dbReference type="Proteomes" id="UP000237056"/>
    </source>
</evidence>
<keyword evidence="7 8" id="KW-0998">Cell outer membrane</keyword>
<dbReference type="GO" id="GO:0044718">
    <property type="term" value="P:siderophore transmembrane transport"/>
    <property type="evidence" value="ECO:0007669"/>
    <property type="project" value="TreeGrafter"/>
</dbReference>
<evidence type="ECO:0000256" key="1">
    <source>
        <dbReference type="ARBA" id="ARBA00004571"/>
    </source>
</evidence>
<dbReference type="InterPro" id="IPR037066">
    <property type="entry name" value="Plug_dom_sf"/>
</dbReference>